<keyword evidence="3" id="KW-1185">Reference proteome</keyword>
<feature type="transmembrane region" description="Helical" evidence="1">
    <location>
        <begin position="28"/>
        <end position="49"/>
    </location>
</feature>
<organism evidence="2 3">
    <name type="scientific">Sporothrix stenoceras</name>
    <dbReference type="NCBI Taxonomy" id="5173"/>
    <lineage>
        <taxon>Eukaryota</taxon>
        <taxon>Fungi</taxon>
        <taxon>Dikarya</taxon>
        <taxon>Ascomycota</taxon>
        <taxon>Pezizomycotina</taxon>
        <taxon>Sordariomycetes</taxon>
        <taxon>Sordariomycetidae</taxon>
        <taxon>Ophiostomatales</taxon>
        <taxon>Ophiostomataceae</taxon>
        <taxon>Sporothrix</taxon>
    </lineage>
</organism>
<dbReference type="Gene3D" id="1.20.1290.10">
    <property type="entry name" value="AhpD-like"/>
    <property type="match status" value="1"/>
</dbReference>
<evidence type="ECO:0000256" key="1">
    <source>
        <dbReference type="SAM" id="Phobius"/>
    </source>
</evidence>
<dbReference type="EMBL" id="JAWCUI010000131">
    <property type="protein sequence ID" value="KAL1887286.1"/>
    <property type="molecule type" value="Genomic_DNA"/>
</dbReference>
<reference evidence="2 3" key="1">
    <citation type="journal article" date="2024" name="IMA Fungus">
        <title>IMA Genome - F19 : A genome assembly and annotation guide to empower mycologists, including annotated draft genome sequences of Ceratocystis pirilliformis, Diaporthe australafricana, Fusarium ophioides, Paecilomyces lecythidis, and Sporothrix stenoceras.</title>
        <authorList>
            <person name="Aylward J."/>
            <person name="Wilson A.M."/>
            <person name="Visagie C.M."/>
            <person name="Spraker J."/>
            <person name="Barnes I."/>
            <person name="Buitendag C."/>
            <person name="Ceriani C."/>
            <person name="Del Mar Angel L."/>
            <person name="du Plessis D."/>
            <person name="Fuchs T."/>
            <person name="Gasser K."/>
            <person name="Kramer D."/>
            <person name="Li W."/>
            <person name="Munsamy K."/>
            <person name="Piso A."/>
            <person name="Price J.L."/>
            <person name="Sonnekus B."/>
            <person name="Thomas C."/>
            <person name="van der Nest A."/>
            <person name="van Dijk A."/>
            <person name="van Heerden A."/>
            <person name="van Vuuren N."/>
            <person name="Yilmaz N."/>
            <person name="Duong T.A."/>
            <person name="van der Merwe N.A."/>
            <person name="Wingfield M.J."/>
            <person name="Wingfield B.D."/>
        </authorList>
    </citation>
    <scope>NUCLEOTIDE SEQUENCE [LARGE SCALE GENOMIC DNA]</scope>
    <source>
        <strain evidence="2 3">CMW 5346</strain>
    </source>
</reference>
<keyword evidence="1" id="KW-1133">Transmembrane helix</keyword>
<comment type="caution">
    <text evidence="2">The sequence shown here is derived from an EMBL/GenBank/DDBJ whole genome shotgun (WGS) entry which is preliminary data.</text>
</comment>
<dbReference type="SUPFAM" id="SSF69118">
    <property type="entry name" value="AhpD-like"/>
    <property type="match status" value="1"/>
</dbReference>
<dbReference type="Proteomes" id="UP001583186">
    <property type="component" value="Unassembled WGS sequence"/>
</dbReference>
<protein>
    <recommendedName>
        <fullName evidence="4">Carboxymuconolactone decarboxylase-like domain-containing protein</fullName>
    </recommendedName>
</protein>
<accession>A0ABR3YG44</accession>
<name>A0ABR3YG44_9PEZI</name>
<evidence type="ECO:0008006" key="4">
    <source>
        <dbReference type="Google" id="ProtNLM"/>
    </source>
</evidence>
<gene>
    <name evidence="2" type="ORF">Sste5346_010317</name>
</gene>
<dbReference type="InterPro" id="IPR029032">
    <property type="entry name" value="AhpD-like"/>
</dbReference>
<sequence>MLEAAIDQDPAQSEVESIFYTMREAIMAIWPFVGIPWVVPAALGSVAVLQRKGLEHIGSKTFREPMDVDKLLEAGKVINAKTYAKVNNSQVRELLTLGFPEMRKSISALVWGYNVSGASKTGLLTEAEVELVIATAIVAGGATRQSRSHIKASLGMGNSFDVVEEVVALATEFNEWNNSPLPNRLSVEELSKEL</sequence>
<keyword evidence="1" id="KW-0812">Transmembrane</keyword>
<evidence type="ECO:0000313" key="3">
    <source>
        <dbReference type="Proteomes" id="UP001583186"/>
    </source>
</evidence>
<keyword evidence="1" id="KW-0472">Membrane</keyword>
<evidence type="ECO:0000313" key="2">
    <source>
        <dbReference type="EMBL" id="KAL1887286.1"/>
    </source>
</evidence>
<proteinExistence type="predicted"/>